<name>A0A183T9Y4_SCHSO</name>
<sequence length="263" mass="28063">LTEAKPLAVGGAFSFRSILSDIQNEANANHGSGLFSALDSTDASACRSKLWANASAGSKGSPMSGLFAPPRLGTFVSPPKDTKLTNQPSGCKLPCWSKWNISETTLTEISSTPETLVRFAFRFARQFGSNPNHMDLAIRALLSACTADSHPLAAKQRQQQLISLSGRAVNQILVHVGAMKPDRSDPTEVKASEEVLIYAKTDLELLKCFLSQHGARLDSAVRQSLALLLTQHKEAHPQTPPITSALDAVLGALEAKMGSLSVS</sequence>
<protein>
    <submittedName>
        <fullName evidence="1">PUL domain-containing protein</fullName>
    </submittedName>
</protein>
<accession>A0A183T9Y4</accession>
<dbReference type="AlphaFoldDB" id="A0A183T9Y4"/>
<reference evidence="1" key="1">
    <citation type="submission" date="2016-06" db="UniProtKB">
        <authorList>
            <consortium name="WormBaseParasite"/>
        </authorList>
    </citation>
    <scope>IDENTIFICATION</scope>
</reference>
<evidence type="ECO:0000313" key="1">
    <source>
        <dbReference type="WBParaSite" id="SSLN_0001378501-mRNA-1"/>
    </source>
</evidence>
<organism evidence="1">
    <name type="scientific">Schistocephalus solidus</name>
    <name type="common">Tapeworm</name>
    <dbReference type="NCBI Taxonomy" id="70667"/>
    <lineage>
        <taxon>Eukaryota</taxon>
        <taxon>Metazoa</taxon>
        <taxon>Spiralia</taxon>
        <taxon>Lophotrochozoa</taxon>
        <taxon>Platyhelminthes</taxon>
        <taxon>Cestoda</taxon>
        <taxon>Eucestoda</taxon>
        <taxon>Diphyllobothriidea</taxon>
        <taxon>Diphyllobothriidae</taxon>
        <taxon>Schistocephalus</taxon>
    </lineage>
</organism>
<proteinExistence type="predicted"/>
<dbReference type="WBParaSite" id="SSLN_0001378501-mRNA-1">
    <property type="protein sequence ID" value="SSLN_0001378501-mRNA-1"/>
    <property type="gene ID" value="SSLN_0001378501"/>
</dbReference>